<dbReference type="SUPFAM" id="SSF88659">
    <property type="entry name" value="Sigma3 and sigma4 domains of RNA polymerase sigma factors"/>
    <property type="match status" value="1"/>
</dbReference>
<accession>A0A0E3K219</accession>
<dbReference type="KEGG" id="csq:CSCA_3339"/>
<dbReference type="InterPro" id="IPR036388">
    <property type="entry name" value="WH-like_DNA-bd_sf"/>
</dbReference>
<organism evidence="1 2">
    <name type="scientific">Clostridium scatologenes</name>
    <dbReference type="NCBI Taxonomy" id="1548"/>
    <lineage>
        <taxon>Bacteria</taxon>
        <taxon>Bacillati</taxon>
        <taxon>Bacillota</taxon>
        <taxon>Clostridia</taxon>
        <taxon>Eubacteriales</taxon>
        <taxon>Clostridiaceae</taxon>
        <taxon>Clostridium</taxon>
    </lineage>
</organism>
<dbReference type="Proteomes" id="UP000033115">
    <property type="component" value="Chromosome"/>
</dbReference>
<gene>
    <name evidence="1" type="ORF">CSCA_3339</name>
</gene>
<dbReference type="RefSeq" id="WP_029163148.1">
    <property type="nucleotide sequence ID" value="NZ_CP009933.1"/>
</dbReference>
<name>A0A0E3K219_CLOSL</name>
<reference evidence="1 2" key="1">
    <citation type="journal article" date="2015" name="J. Biotechnol.">
        <title>Complete genome sequence of a malodorant-producing acetogen, Clostridium scatologenes ATCC 25775(T).</title>
        <authorList>
            <person name="Zhu Z."/>
            <person name="Guo T."/>
            <person name="Zheng H."/>
            <person name="Song T."/>
            <person name="Ouyang P."/>
            <person name="Xie J."/>
        </authorList>
    </citation>
    <scope>NUCLEOTIDE SEQUENCE [LARGE SCALE GENOMIC DNA]</scope>
    <source>
        <strain evidence="1 2">ATCC 25775</strain>
    </source>
</reference>
<dbReference type="AlphaFoldDB" id="A0A0E3K219"/>
<evidence type="ECO:0000313" key="1">
    <source>
        <dbReference type="EMBL" id="AKA70464.1"/>
    </source>
</evidence>
<sequence>MKDIDQLKFEYKAFKDLESEEVIEVLNFSSASGDRVITSNISDKTCKIALVYNEVTKRMNKESRQEIYKMMKAAEFEITRLNYCIERLEPKIREVIKKIFMEKLSWSNVCQKCSISEKTLNKYKNRGIDEITSMFNLSRLVS</sequence>
<dbReference type="EMBL" id="CP009933">
    <property type="protein sequence ID" value="AKA70464.1"/>
    <property type="molecule type" value="Genomic_DNA"/>
</dbReference>
<dbReference type="Gene3D" id="1.10.10.10">
    <property type="entry name" value="Winged helix-like DNA-binding domain superfamily/Winged helix DNA-binding domain"/>
    <property type="match status" value="1"/>
</dbReference>
<protein>
    <submittedName>
        <fullName evidence="1">Uncharacterized protein</fullName>
    </submittedName>
</protein>
<evidence type="ECO:0000313" key="2">
    <source>
        <dbReference type="Proteomes" id="UP000033115"/>
    </source>
</evidence>
<keyword evidence="2" id="KW-1185">Reference proteome</keyword>
<dbReference type="HOGENOM" id="CLU_133315_0_0_9"/>
<dbReference type="InterPro" id="IPR013324">
    <property type="entry name" value="RNA_pol_sigma_r3/r4-like"/>
</dbReference>
<proteinExistence type="predicted"/>